<name>U9TL23_RHIID</name>
<evidence type="ECO:0000256" key="1">
    <source>
        <dbReference type="SAM" id="Coils"/>
    </source>
</evidence>
<keyword evidence="1" id="KW-0175">Coiled coil</keyword>
<dbReference type="AlphaFoldDB" id="U9TL23"/>
<accession>U9TL23</accession>
<evidence type="ECO:0000313" key="2">
    <source>
        <dbReference type="EMBL" id="ESA08889.1"/>
    </source>
</evidence>
<sequence length="227" mass="26070">MSANTVMQRQFLKNQLEVLPTESKNLVIYNGDVEAAYSEIIDLYKTHGISIFKSYSRPNENNKDPFQPVELDYHKGFLKLLNEIFHLLNKQEAQKELEKNIRDAKENIKNIKNPYKPLTVLPLQDTQSTIMQSYSRNDYIQPLLSVLQSIQTSIDFSYILSPTNLPISFPSTVPYYSNFTVPSNNCPPDQNPYSLSPTYLFNSSSFATSHNSSIIASAIQYFEFLKF</sequence>
<dbReference type="EMBL" id="KI288720">
    <property type="protein sequence ID" value="ESA08889.1"/>
    <property type="molecule type" value="Genomic_DNA"/>
</dbReference>
<dbReference type="VEuPathDB" id="FungiDB:RhiirFUN_005437"/>
<dbReference type="HOGENOM" id="CLU_1220244_0_0_1"/>
<protein>
    <submittedName>
        <fullName evidence="2">Uncharacterized protein</fullName>
    </submittedName>
</protein>
<reference evidence="2" key="1">
    <citation type="submission" date="2013-07" db="EMBL/GenBank/DDBJ databases">
        <title>The genome of an arbuscular mycorrhizal fungus provides insights into the evolution of the oldest plant symbiosis.</title>
        <authorList>
            <consortium name="DOE Joint Genome Institute"/>
            <person name="Tisserant E."/>
            <person name="Malbreil M."/>
            <person name="Kuo A."/>
            <person name="Kohler A."/>
            <person name="Symeonidi A."/>
            <person name="Balestrini R."/>
            <person name="Charron P."/>
            <person name="Duensing N."/>
            <person name="Frei-dit-Frey N."/>
            <person name="Gianinazzi-Pearson V."/>
            <person name="Gilbert B."/>
            <person name="Handa Y."/>
            <person name="Hijri M."/>
            <person name="Kaul R."/>
            <person name="Kawaguchi M."/>
            <person name="Krajinski F."/>
            <person name="Lammers P."/>
            <person name="Lapierre D."/>
            <person name="Masclaux F.G."/>
            <person name="Murat C."/>
            <person name="Morin E."/>
            <person name="Ndikumana S."/>
            <person name="Pagni M."/>
            <person name="Petitpierre D."/>
            <person name="Requena N."/>
            <person name="Rosikiewicz P."/>
            <person name="Riley R."/>
            <person name="Saito K."/>
            <person name="San Clemente H."/>
            <person name="Shapiro H."/>
            <person name="van Tuinen D."/>
            <person name="Becard G."/>
            <person name="Bonfante P."/>
            <person name="Paszkowski U."/>
            <person name="Shachar-Hill Y."/>
            <person name="Young J.P."/>
            <person name="Sanders I.R."/>
            <person name="Henrissat B."/>
            <person name="Rensing S.A."/>
            <person name="Grigoriev I.V."/>
            <person name="Corradi N."/>
            <person name="Roux C."/>
            <person name="Martin F."/>
        </authorList>
    </citation>
    <scope>NUCLEOTIDE SEQUENCE</scope>
    <source>
        <strain evidence="2">DAOM 197198</strain>
    </source>
</reference>
<organism evidence="2">
    <name type="scientific">Rhizophagus irregularis (strain DAOM 181602 / DAOM 197198 / MUCL 43194)</name>
    <name type="common">Arbuscular mycorrhizal fungus</name>
    <name type="synonym">Glomus intraradices</name>
    <dbReference type="NCBI Taxonomy" id="747089"/>
    <lineage>
        <taxon>Eukaryota</taxon>
        <taxon>Fungi</taxon>
        <taxon>Fungi incertae sedis</taxon>
        <taxon>Mucoromycota</taxon>
        <taxon>Glomeromycotina</taxon>
        <taxon>Glomeromycetes</taxon>
        <taxon>Glomerales</taxon>
        <taxon>Glomeraceae</taxon>
        <taxon>Rhizophagus</taxon>
    </lineage>
</organism>
<gene>
    <name evidence="2" type="ORF">GLOINDRAFT_31195</name>
</gene>
<proteinExistence type="predicted"/>
<feature type="coiled-coil region" evidence="1">
    <location>
        <begin position="87"/>
        <end position="114"/>
    </location>
</feature>